<sequence>MVNVDLSVVGAILNETGRLKTSIPIDNMMLLGAYRFCLKNASYQALKRQNEYKWAELERISTNPSLQFTGFGSETISLDGIIYPQLFGGLRQLNLMRTSAMQGKPLMLISGYGFAFGQWCITSVQENQTIFFKDGTPRRIDFTINLKKYGDDKKRGIMGIVQKVGKYL</sequence>
<dbReference type="AlphaFoldDB" id="A0A6G8F2C6"/>
<accession>A0A6G8F2C6</accession>
<dbReference type="Pfam" id="PF06995">
    <property type="entry name" value="Phage_P2_GpU"/>
    <property type="match status" value="1"/>
</dbReference>
<name>A0A6G8F2C6_9PROT</name>
<dbReference type="InterPro" id="IPR009734">
    <property type="entry name" value="Myoviridae_GpU"/>
</dbReference>
<proteinExistence type="predicted"/>
<reference evidence="1" key="1">
    <citation type="journal article" date="2020" name="J. ISSAAS">
        <title>Lactobacilli and other gastrointestinal microbiota of Peromyscus leucopus, reservoir host for agents of Lyme disease and other zoonoses in North America.</title>
        <authorList>
            <person name="Milovic A."/>
            <person name="Bassam K."/>
            <person name="Shao H."/>
            <person name="Chatzistamou I."/>
            <person name="Tufts D.M."/>
            <person name="Diuk-Wasser M."/>
            <person name="Barbour A.G."/>
        </authorList>
    </citation>
    <scope>NUCLEOTIDE SEQUENCE</scope>
    <source>
        <strain evidence="1">LL90</strain>
    </source>
</reference>
<organism evidence="1">
    <name type="scientific">uncultured Alphaproteobacteria bacterium</name>
    <dbReference type="NCBI Taxonomy" id="91750"/>
    <lineage>
        <taxon>Bacteria</taxon>
        <taxon>Pseudomonadati</taxon>
        <taxon>Pseudomonadota</taxon>
        <taxon>Alphaproteobacteria</taxon>
        <taxon>environmental samples</taxon>
    </lineage>
</organism>
<evidence type="ECO:0000313" key="1">
    <source>
        <dbReference type="EMBL" id="QIM10439.1"/>
    </source>
</evidence>
<gene>
    <name evidence="1" type="ORF">PlAlph_3310</name>
</gene>
<dbReference type="PIRSF" id="PIRSF029208">
    <property type="entry name" value="Phage_tail_GPU"/>
    <property type="match status" value="1"/>
</dbReference>
<dbReference type="EMBL" id="MN990730">
    <property type="protein sequence ID" value="QIM10439.1"/>
    <property type="molecule type" value="Genomic_DNA"/>
</dbReference>
<protein>
    <submittedName>
        <fullName evidence="1">Uncharacterized protein</fullName>
    </submittedName>
</protein>
<dbReference type="InterPro" id="IPR016912">
    <property type="entry name" value="Phage_P2_GpU"/>
</dbReference>